<dbReference type="Pfam" id="PF02113">
    <property type="entry name" value="Peptidase_S13"/>
    <property type="match status" value="2"/>
</dbReference>
<dbReference type="EC" id="3.4.21.-" evidence="5"/>
<comment type="similarity">
    <text evidence="1">Belongs to the peptidase S13 family.</text>
</comment>
<feature type="compositionally biased region" description="Basic and acidic residues" evidence="3">
    <location>
        <begin position="7"/>
        <end position="21"/>
    </location>
</feature>
<evidence type="ECO:0000256" key="2">
    <source>
        <dbReference type="ARBA" id="ARBA00022801"/>
    </source>
</evidence>
<keyword evidence="5" id="KW-0121">Carboxypeptidase</keyword>
<name>A0A7W7T968_9PSEU</name>
<dbReference type="SUPFAM" id="SSF56601">
    <property type="entry name" value="beta-lactamase/transpeptidase-like"/>
    <property type="match status" value="1"/>
</dbReference>
<dbReference type="PANTHER" id="PTHR30023:SF0">
    <property type="entry name" value="PENICILLIN-SENSITIVE CARBOXYPEPTIDASE A"/>
    <property type="match status" value="1"/>
</dbReference>
<dbReference type="EMBL" id="JACHJS010000001">
    <property type="protein sequence ID" value="MBB4968893.1"/>
    <property type="molecule type" value="Genomic_DNA"/>
</dbReference>
<keyword evidence="6" id="KW-1185">Reference proteome</keyword>
<evidence type="ECO:0000313" key="6">
    <source>
        <dbReference type="Proteomes" id="UP000542674"/>
    </source>
</evidence>
<dbReference type="PANTHER" id="PTHR30023">
    <property type="entry name" value="D-ALANYL-D-ALANINE CARBOXYPEPTIDASE"/>
    <property type="match status" value="1"/>
</dbReference>
<organism evidence="5 6">
    <name type="scientific">Saccharothrix violaceirubra</name>
    <dbReference type="NCBI Taxonomy" id="413306"/>
    <lineage>
        <taxon>Bacteria</taxon>
        <taxon>Bacillati</taxon>
        <taxon>Actinomycetota</taxon>
        <taxon>Actinomycetes</taxon>
        <taxon>Pseudonocardiales</taxon>
        <taxon>Pseudonocardiaceae</taxon>
        <taxon>Saccharothrix</taxon>
    </lineage>
</organism>
<protein>
    <submittedName>
        <fullName evidence="5">D-alanyl-D-alanine carboxypeptidase/D-alanyl-D-alanine-endopeptidase (Penicillin-binding protein 4)</fullName>
        <ecNumber evidence="5">3.4.16.4</ecNumber>
        <ecNumber evidence="5">3.4.21.-</ecNumber>
    </submittedName>
</protein>
<dbReference type="AlphaFoldDB" id="A0A7W7T968"/>
<sequence length="543" mass="54933">MSGSDQARPDQNRADQARADRNQPGPAGPDRSRFEVARAQSPADAKDTERITVPTGAQAESPAEAPAERAMPRRIEPRAEDHAVAVTPKKKGRKRKVLGVVAAVVVLGAGTAFAGVGLDWFAGPPTPTTAAPAPPADIAFALRGVGTDAPAPSAAGVAAVVSGPAASAALAPLSGRVVDPASGTTLWEQGQGSAYTPASTIKILTSAAALLSLDHTAQFSTKVVRGAEPGTVVLVGGGDPTLTALPAGQRSMYPGAPTIDDLVAQVRKTGPVTKVLYDTSRYTGDGFAPGWDPADVAAGYVTPISPLIMDGGRTDPKAVDPPRHAAPAETVAQTFAQRLGVTAVATGPAPANAEVLGEVKSQPVDRLVENLMQVSDNVLAETMAREVAIATGAEPSFAGAAQAVVKVLTDNGFDLTGGTVVDGSGLSPNDKIPARLLADVLVAAASPNPTAPKTAKLRPLLTALPVAGGSGTLAGRYGESIGKGWLRAKTGTLTGVNSLAGVVVDKDGRLLVFAFMSLSTLPNADVRQALDVLAASLRSCGCS</sequence>
<comment type="caution">
    <text evidence="5">The sequence shown here is derived from an EMBL/GenBank/DDBJ whole genome shotgun (WGS) entry which is preliminary data.</text>
</comment>
<dbReference type="GO" id="GO:0000270">
    <property type="term" value="P:peptidoglycan metabolic process"/>
    <property type="evidence" value="ECO:0007669"/>
    <property type="project" value="TreeGrafter"/>
</dbReference>
<keyword evidence="4" id="KW-0812">Transmembrane</keyword>
<keyword evidence="2 5" id="KW-0378">Hydrolase</keyword>
<dbReference type="PRINTS" id="PR00922">
    <property type="entry name" value="DADACBPTASE3"/>
</dbReference>
<keyword evidence="5" id="KW-0645">Protease</keyword>
<evidence type="ECO:0000256" key="3">
    <source>
        <dbReference type="SAM" id="MobiDB-lite"/>
    </source>
</evidence>
<accession>A0A7W7T968</accession>
<evidence type="ECO:0000313" key="5">
    <source>
        <dbReference type="EMBL" id="MBB4968893.1"/>
    </source>
</evidence>
<feature type="transmembrane region" description="Helical" evidence="4">
    <location>
        <begin position="97"/>
        <end position="122"/>
    </location>
</feature>
<keyword evidence="4" id="KW-0472">Membrane</keyword>
<dbReference type="InterPro" id="IPR000667">
    <property type="entry name" value="Peptidase_S13"/>
</dbReference>
<dbReference type="EC" id="3.4.16.4" evidence="5"/>
<gene>
    <name evidence="5" type="ORF">F4559_006252</name>
</gene>
<evidence type="ECO:0000256" key="1">
    <source>
        <dbReference type="ARBA" id="ARBA00006096"/>
    </source>
</evidence>
<dbReference type="InterPro" id="IPR012338">
    <property type="entry name" value="Beta-lactam/transpept-like"/>
</dbReference>
<evidence type="ECO:0000256" key="4">
    <source>
        <dbReference type="SAM" id="Phobius"/>
    </source>
</evidence>
<reference evidence="5 6" key="1">
    <citation type="submission" date="2020-08" db="EMBL/GenBank/DDBJ databases">
        <title>Sequencing the genomes of 1000 actinobacteria strains.</title>
        <authorList>
            <person name="Klenk H.-P."/>
        </authorList>
    </citation>
    <scope>NUCLEOTIDE SEQUENCE [LARGE SCALE GENOMIC DNA]</scope>
    <source>
        <strain evidence="5 6">DSM 45084</strain>
    </source>
</reference>
<feature type="region of interest" description="Disordered" evidence="3">
    <location>
        <begin position="1"/>
        <end position="74"/>
    </location>
</feature>
<dbReference type="Gene3D" id="3.40.710.10">
    <property type="entry name" value="DD-peptidase/beta-lactamase superfamily"/>
    <property type="match status" value="2"/>
</dbReference>
<keyword evidence="4" id="KW-1133">Transmembrane helix</keyword>
<dbReference type="GO" id="GO:0009002">
    <property type="term" value="F:serine-type D-Ala-D-Ala carboxypeptidase activity"/>
    <property type="evidence" value="ECO:0007669"/>
    <property type="project" value="UniProtKB-EC"/>
</dbReference>
<dbReference type="Proteomes" id="UP000542674">
    <property type="component" value="Unassembled WGS sequence"/>
</dbReference>
<dbReference type="NCBIfam" id="TIGR00666">
    <property type="entry name" value="PBP4"/>
    <property type="match status" value="1"/>
</dbReference>
<dbReference type="GO" id="GO:0006508">
    <property type="term" value="P:proteolysis"/>
    <property type="evidence" value="ECO:0007669"/>
    <property type="project" value="InterPro"/>
</dbReference>
<dbReference type="RefSeq" id="WP_184674631.1">
    <property type="nucleotide sequence ID" value="NZ_BAABAI010000043.1"/>
</dbReference>
<proteinExistence type="inferred from homology"/>